<evidence type="ECO:0000259" key="12">
    <source>
        <dbReference type="SMART" id="SM00662"/>
    </source>
</evidence>
<dbReference type="Pfam" id="PF01193">
    <property type="entry name" value="RNA_pol_L"/>
    <property type="match status" value="1"/>
</dbReference>
<name>A0A0S7WKQ4_UNCT6</name>
<dbReference type="PATRIC" id="fig|1703771.3.peg.229"/>
<dbReference type="SUPFAM" id="SSF55257">
    <property type="entry name" value="RBP11-like subunits of RNA polymerase"/>
    <property type="match status" value="1"/>
</dbReference>
<comment type="similarity">
    <text evidence="1 11">Belongs to the RNA polymerase alpha chain family.</text>
</comment>
<keyword evidence="7 11" id="KW-0804">Transcription</keyword>
<dbReference type="GO" id="GO:0003677">
    <property type="term" value="F:DNA binding"/>
    <property type="evidence" value="ECO:0007669"/>
    <property type="project" value="UniProtKB-UniRule"/>
</dbReference>
<dbReference type="GO" id="GO:0000428">
    <property type="term" value="C:DNA-directed RNA polymerase complex"/>
    <property type="evidence" value="ECO:0007669"/>
    <property type="project" value="UniProtKB-KW"/>
</dbReference>
<evidence type="ECO:0000256" key="7">
    <source>
        <dbReference type="ARBA" id="ARBA00023163"/>
    </source>
</evidence>
<gene>
    <name evidence="11" type="primary">rpoA</name>
    <name evidence="13" type="ORF">AMJ40_02035</name>
</gene>
<dbReference type="InterPro" id="IPR011773">
    <property type="entry name" value="DNA-dir_RpoA"/>
</dbReference>
<keyword evidence="5 11" id="KW-0808">Transferase</keyword>
<dbReference type="Gene3D" id="3.30.1360.10">
    <property type="entry name" value="RNA polymerase, RBP11-like subunit"/>
    <property type="match status" value="1"/>
</dbReference>
<accession>A0A0S7WKQ4</accession>
<dbReference type="Gene3D" id="1.10.150.20">
    <property type="entry name" value="5' to 3' exonuclease, C-terminal subdomain"/>
    <property type="match status" value="1"/>
</dbReference>
<dbReference type="SUPFAM" id="SSF47789">
    <property type="entry name" value="C-terminal domain of RNA polymerase alpha subunit"/>
    <property type="match status" value="1"/>
</dbReference>
<evidence type="ECO:0000256" key="11">
    <source>
        <dbReference type="HAMAP-Rule" id="MF_00059"/>
    </source>
</evidence>
<dbReference type="Gene3D" id="2.170.120.12">
    <property type="entry name" value="DNA-directed RNA polymerase, insert domain"/>
    <property type="match status" value="1"/>
</dbReference>
<dbReference type="NCBIfam" id="TIGR02027">
    <property type="entry name" value="rpoA"/>
    <property type="match status" value="1"/>
</dbReference>
<dbReference type="InterPro" id="IPR036603">
    <property type="entry name" value="RBP11-like"/>
</dbReference>
<comment type="domain">
    <text evidence="11">The N-terminal domain is essential for RNAP assembly and basal transcription, whereas the C-terminal domain is involved in interaction with transcriptional regulators and with upstream promoter elements.</text>
</comment>
<sequence length="335" mass="37666">MEINVELLPKKVITEEISDQYGRFIISPLERGYGMTIGNALRRVLLSSIPGAAVVSCRVEGILHEFSTVEGVLEDIPQLILNLKRVRMKLFTEKPKILTLTGTGKRELRAGDISTDGEIEIVNPDLHIATLEDKAKLTMELTVEKGVGYVSADQLKKRHHPIGTVFMDALFSPVLKVNYKVEPTRVGHRTDYDKLILEIWTDGTMKPEDALKTSARIVRDVMDMILRLESEEGGETRKVDEERERIRRLLGKKVEELELSVRANKCLKAAKIHTIRDLVQKSEREMLSYKNFGKKSLGGLKKLLEGMGLSFGMDVSAYLQGDDETQTESEETGQA</sequence>
<dbReference type="NCBIfam" id="NF003513">
    <property type="entry name" value="PRK05182.1-2"/>
    <property type="match status" value="1"/>
</dbReference>
<comment type="function">
    <text evidence="11">DNA-dependent RNA polymerase catalyzes the transcription of DNA into RNA using the four ribonucleoside triphosphates as substrates.</text>
</comment>
<feature type="region of interest" description="Alpha C-terminal domain (alpha-CTD)" evidence="11">
    <location>
        <begin position="246"/>
        <end position="335"/>
    </location>
</feature>
<organism evidence="13 14">
    <name type="scientific">candidate division TA06 bacterium DG_26</name>
    <dbReference type="NCBI Taxonomy" id="1703771"/>
    <lineage>
        <taxon>Bacteria</taxon>
        <taxon>Bacteria division TA06</taxon>
    </lineage>
</organism>
<dbReference type="InterPro" id="IPR011262">
    <property type="entry name" value="DNA-dir_RNA_pol_insert"/>
</dbReference>
<dbReference type="InterPro" id="IPR011260">
    <property type="entry name" value="RNAP_asu_C"/>
</dbReference>
<dbReference type="GO" id="GO:0046983">
    <property type="term" value="F:protein dimerization activity"/>
    <property type="evidence" value="ECO:0007669"/>
    <property type="project" value="InterPro"/>
</dbReference>
<proteinExistence type="inferred from homology"/>
<evidence type="ECO:0000256" key="2">
    <source>
        <dbReference type="ARBA" id="ARBA00012418"/>
    </source>
</evidence>
<comment type="catalytic activity">
    <reaction evidence="10 11">
        <text>RNA(n) + a ribonucleoside 5'-triphosphate = RNA(n+1) + diphosphate</text>
        <dbReference type="Rhea" id="RHEA:21248"/>
        <dbReference type="Rhea" id="RHEA-COMP:14527"/>
        <dbReference type="Rhea" id="RHEA-COMP:17342"/>
        <dbReference type="ChEBI" id="CHEBI:33019"/>
        <dbReference type="ChEBI" id="CHEBI:61557"/>
        <dbReference type="ChEBI" id="CHEBI:140395"/>
        <dbReference type="EC" id="2.7.7.6"/>
    </reaction>
</comment>
<dbReference type="EC" id="2.7.7.6" evidence="2 11"/>
<feature type="region of interest" description="Alpha N-terminal domain (alpha-NTD)" evidence="11">
    <location>
        <begin position="1"/>
        <end position="229"/>
    </location>
</feature>
<dbReference type="CDD" id="cd06928">
    <property type="entry name" value="RNAP_alpha_NTD"/>
    <property type="match status" value="1"/>
</dbReference>
<protein>
    <recommendedName>
        <fullName evidence="3 11">DNA-directed RNA polymerase subunit alpha</fullName>
        <shortName evidence="11">RNAP subunit alpha</shortName>
        <ecNumber evidence="2 11">2.7.7.6</ecNumber>
    </recommendedName>
    <alternativeName>
        <fullName evidence="9 11">RNA polymerase subunit alpha</fullName>
    </alternativeName>
    <alternativeName>
        <fullName evidence="8 11">Transcriptase subunit alpha</fullName>
    </alternativeName>
</protein>
<dbReference type="FunFam" id="2.170.120.12:FF:000001">
    <property type="entry name" value="DNA-directed RNA polymerase subunit alpha"/>
    <property type="match status" value="1"/>
</dbReference>
<dbReference type="GO" id="GO:0005737">
    <property type="term" value="C:cytoplasm"/>
    <property type="evidence" value="ECO:0007669"/>
    <property type="project" value="UniProtKB-ARBA"/>
</dbReference>
<dbReference type="InterPro" id="IPR011263">
    <property type="entry name" value="DNA-dir_RNA_pol_RpoA/D/Rpb3"/>
</dbReference>
<evidence type="ECO:0000256" key="10">
    <source>
        <dbReference type="ARBA" id="ARBA00048552"/>
    </source>
</evidence>
<evidence type="ECO:0000256" key="3">
    <source>
        <dbReference type="ARBA" id="ARBA00015972"/>
    </source>
</evidence>
<evidence type="ECO:0000313" key="14">
    <source>
        <dbReference type="Proteomes" id="UP000051124"/>
    </source>
</evidence>
<dbReference type="AlphaFoldDB" id="A0A0S7WKQ4"/>
<dbReference type="Pfam" id="PF03118">
    <property type="entry name" value="RNA_pol_A_CTD"/>
    <property type="match status" value="1"/>
</dbReference>
<evidence type="ECO:0000313" key="13">
    <source>
        <dbReference type="EMBL" id="KPJ50759.1"/>
    </source>
</evidence>
<keyword evidence="4 11" id="KW-0240">DNA-directed RNA polymerase</keyword>
<dbReference type="HAMAP" id="MF_00059">
    <property type="entry name" value="RNApol_bact_RpoA"/>
    <property type="match status" value="1"/>
</dbReference>
<comment type="caution">
    <text evidence="13">The sequence shown here is derived from an EMBL/GenBank/DDBJ whole genome shotgun (WGS) entry which is preliminary data.</text>
</comment>
<dbReference type="GO" id="GO:0003899">
    <property type="term" value="F:DNA-directed RNA polymerase activity"/>
    <property type="evidence" value="ECO:0007669"/>
    <property type="project" value="UniProtKB-UniRule"/>
</dbReference>
<dbReference type="Proteomes" id="UP000051124">
    <property type="component" value="Unassembled WGS sequence"/>
</dbReference>
<dbReference type="SUPFAM" id="SSF56553">
    <property type="entry name" value="Insert subdomain of RNA polymerase alpha subunit"/>
    <property type="match status" value="1"/>
</dbReference>
<dbReference type="NCBIfam" id="NF003519">
    <property type="entry name" value="PRK05182.2-5"/>
    <property type="match status" value="1"/>
</dbReference>
<dbReference type="Pfam" id="PF01000">
    <property type="entry name" value="RNA_pol_A_bac"/>
    <property type="match status" value="1"/>
</dbReference>
<dbReference type="GO" id="GO:0006351">
    <property type="term" value="P:DNA-templated transcription"/>
    <property type="evidence" value="ECO:0007669"/>
    <property type="project" value="UniProtKB-UniRule"/>
</dbReference>
<keyword evidence="6 11" id="KW-0548">Nucleotidyltransferase</keyword>
<evidence type="ECO:0000256" key="5">
    <source>
        <dbReference type="ARBA" id="ARBA00022679"/>
    </source>
</evidence>
<dbReference type="SMART" id="SM00662">
    <property type="entry name" value="RPOLD"/>
    <property type="match status" value="1"/>
</dbReference>
<evidence type="ECO:0000256" key="4">
    <source>
        <dbReference type="ARBA" id="ARBA00022478"/>
    </source>
</evidence>
<evidence type="ECO:0000256" key="6">
    <source>
        <dbReference type="ARBA" id="ARBA00022695"/>
    </source>
</evidence>
<evidence type="ECO:0000256" key="8">
    <source>
        <dbReference type="ARBA" id="ARBA00032524"/>
    </source>
</evidence>
<evidence type="ECO:0000256" key="9">
    <source>
        <dbReference type="ARBA" id="ARBA00033070"/>
    </source>
</evidence>
<reference evidence="13 14" key="1">
    <citation type="journal article" date="2015" name="Microbiome">
        <title>Genomic resolution of linkages in carbon, nitrogen, and sulfur cycling among widespread estuary sediment bacteria.</title>
        <authorList>
            <person name="Baker B.J."/>
            <person name="Lazar C.S."/>
            <person name="Teske A.P."/>
            <person name="Dick G.J."/>
        </authorList>
    </citation>
    <scope>NUCLEOTIDE SEQUENCE [LARGE SCALE GENOMIC DNA]</scope>
    <source>
        <strain evidence="13">DG_26</strain>
    </source>
</reference>
<feature type="domain" description="DNA-directed RNA polymerase RpoA/D/Rpb3-type" evidence="12">
    <location>
        <begin position="21"/>
        <end position="228"/>
    </location>
</feature>
<dbReference type="InterPro" id="IPR036643">
    <property type="entry name" value="RNApol_insert_sf"/>
</dbReference>
<evidence type="ECO:0000256" key="1">
    <source>
        <dbReference type="ARBA" id="ARBA00007123"/>
    </source>
</evidence>
<dbReference type="EMBL" id="LIZT01000013">
    <property type="protein sequence ID" value="KPJ50759.1"/>
    <property type="molecule type" value="Genomic_DNA"/>
</dbReference>
<comment type="subunit">
    <text evidence="11">Homodimer. The RNAP catalytic core consists of 2 alpha, 1 beta, 1 beta' and 1 omega subunit. When a sigma factor is associated with the core the holoenzyme is formed, which can initiate transcription.</text>
</comment>